<dbReference type="EMBL" id="ML170217">
    <property type="protein sequence ID" value="TDL17756.1"/>
    <property type="molecule type" value="Genomic_DNA"/>
</dbReference>
<dbReference type="FunFam" id="3.90.640.10:FF:000014">
    <property type="entry name" value="Putative actin-related protein 6"/>
    <property type="match status" value="1"/>
</dbReference>
<sequence>MTSAPVVVLDNGASTIKASLQHGQSSDDFRIIPNAIVRSKGDRKTYFGHELAQCRDYSSLHYRLPFERGYLTDWDAQKAVWDGVFSSEVLGVNTSESALLITEPPFNLSNIQDVYDQFVFEEYEFQSYFRCTRPSLSTRRFPSANDLDSNLAASLVPHGDLFTGNGGVPPECMLIVDSGFSFTHSIPVMNGVVFWKGVKRPAFIVRRSVHAADHQVRPLRLDVGGKLLTNHLKELVSFRQWNMMDETYIVNDVKESCCYVSNSFKDDLEICQTNPKRNGILREYVLPDFSANRKGRVKQENDILADSDQVLFMNNERFAVPELLFRPSEIGLDQGGIADTIARSIACLPEDLQGMFWANIGLVGGNVKFAGFRERLMSELRSLAPVDCSVHIYESSSPITEAHRAGVEFACSPAFAREAVTRAEYLECGSNACRRKFKDWRSTDREEQKEREREVDRTKHTKPKGKTRANDDETRKKLSRTRTKSTTKRVSRTMA</sequence>
<dbReference type="STRING" id="50990.A0A4Y7PRU8"/>
<gene>
    <name evidence="9" type="ORF">BD410DRAFT_843412</name>
</gene>
<comment type="subcellular location">
    <subcellularLocation>
        <location evidence="1">Cytoplasm</location>
    </subcellularLocation>
</comment>
<dbReference type="Pfam" id="PF00022">
    <property type="entry name" value="Actin"/>
    <property type="match status" value="1"/>
</dbReference>
<dbReference type="GO" id="GO:0005634">
    <property type="term" value="C:nucleus"/>
    <property type="evidence" value="ECO:0007669"/>
    <property type="project" value="UniProtKB-ARBA"/>
</dbReference>
<dbReference type="PANTHER" id="PTHR11937">
    <property type="entry name" value="ACTIN"/>
    <property type="match status" value="1"/>
</dbReference>
<dbReference type="Gene3D" id="3.30.420.40">
    <property type="match status" value="2"/>
</dbReference>
<feature type="region of interest" description="Disordered" evidence="8">
    <location>
        <begin position="440"/>
        <end position="495"/>
    </location>
</feature>
<protein>
    <recommendedName>
        <fullName evidence="3">Actin-like protein ARP6</fullName>
    </recommendedName>
    <alternativeName>
        <fullName evidence="7">Actin-like protein arp6</fullName>
    </alternativeName>
</protein>
<dbReference type="OrthoDB" id="6220758at2759"/>
<proteinExistence type="inferred from homology"/>
<feature type="compositionally biased region" description="Basic residues" evidence="8">
    <location>
        <begin position="477"/>
        <end position="495"/>
    </location>
</feature>
<dbReference type="VEuPathDB" id="FungiDB:BD410DRAFT_843412"/>
<dbReference type="SMART" id="SM00268">
    <property type="entry name" value="ACTIN"/>
    <property type="match status" value="1"/>
</dbReference>
<evidence type="ECO:0000256" key="3">
    <source>
        <dbReference type="ARBA" id="ARBA00018633"/>
    </source>
</evidence>
<evidence type="ECO:0000313" key="10">
    <source>
        <dbReference type="Proteomes" id="UP000294933"/>
    </source>
</evidence>
<accession>A0A4Y7PRU8</accession>
<name>A0A4Y7PRU8_9AGAM</name>
<comment type="subunit">
    <text evidence="6">Component of the SWR1 chromatin remodeling complex.</text>
</comment>
<reference evidence="9 10" key="1">
    <citation type="submission" date="2018-06" db="EMBL/GenBank/DDBJ databases">
        <title>A transcriptomic atlas of mushroom development highlights an independent origin of complex multicellularity.</title>
        <authorList>
            <consortium name="DOE Joint Genome Institute"/>
            <person name="Krizsan K."/>
            <person name="Almasi E."/>
            <person name="Merenyi Z."/>
            <person name="Sahu N."/>
            <person name="Viragh M."/>
            <person name="Koszo T."/>
            <person name="Mondo S."/>
            <person name="Kiss B."/>
            <person name="Balint B."/>
            <person name="Kues U."/>
            <person name="Barry K."/>
            <person name="Hegedus J.C."/>
            <person name="Henrissat B."/>
            <person name="Johnson J."/>
            <person name="Lipzen A."/>
            <person name="Ohm R."/>
            <person name="Nagy I."/>
            <person name="Pangilinan J."/>
            <person name="Yan J."/>
            <person name="Xiong Y."/>
            <person name="Grigoriev I.V."/>
            <person name="Hibbett D.S."/>
            <person name="Nagy L.G."/>
        </authorList>
    </citation>
    <scope>NUCLEOTIDE SEQUENCE [LARGE SCALE GENOMIC DNA]</scope>
    <source>
        <strain evidence="9 10">SZMC22713</strain>
    </source>
</reference>
<comment type="similarity">
    <text evidence="2">Belongs to the actin family. ARP6 subfamily.</text>
</comment>
<evidence type="ECO:0000256" key="1">
    <source>
        <dbReference type="ARBA" id="ARBA00004496"/>
    </source>
</evidence>
<keyword evidence="10" id="KW-1185">Reference proteome</keyword>
<evidence type="ECO:0000256" key="5">
    <source>
        <dbReference type="ARBA" id="ARBA00025222"/>
    </source>
</evidence>
<evidence type="ECO:0000256" key="8">
    <source>
        <dbReference type="SAM" id="MobiDB-lite"/>
    </source>
</evidence>
<dbReference type="Proteomes" id="UP000294933">
    <property type="component" value="Unassembled WGS sequence"/>
</dbReference>
<dbReference type="GO" id="GO:0005737">
    <property type="term" value="C:cytoplasm"/>
    <property type="evidence" value="ECO:0007669"/>
    <property type="project" value="UniProtKB-SubCell"/>
</dbReference>
<evidence type="ECO:0000256" key="4">
    <source>
        <dbReference type="ARBA" id="ARBA00022490"/>
    </source>
</evidence>
<dbReference type="InterPro" id="IPR043129">
    <property type="entry name" value="ATPase_NBD"/>
</dbReference>
<comment type="function">
    <text evidence="5">Component of the SWR1 complex which mediates the ATP-dependent exchange of histone H2A for the H2A variant HZT1 leading to transcriptional regulation of selected genes by chromatin remodeling. Involved in chromosome stability.</text>
</comment>
<keyword evidence="4" id="KW-0963">Cytoplasm</keyword>
<evidence type="ECO:0000256" key="6">
    <source>
        <dbReference type="ARBA" id="ARBA00063309"/>
    </source>
</evidence>
<dbReference type="Gene3D" id="3.90.640.10">
    <property type="entry name" value="Actin, Chain A, domain 4"/>
    <property type="match status" value="1"/>
</dbReference>
<dbReference type="SUPFAM" id="SSF53067">
    <property type="entry name" value="Actin-like ATPase domain"/>
    <property type="match status" value="2"/>
</dbReference>
<evidence type="ECO:0000313" key="9">
    <source>
        <dbReference type="EMBL" id="TDL17756.1"/>
    </source>
</evidence>
<evidence type="ECO:0000256" key="7">
    <source>
        <dbReference type="ARBA" id="ARBA00073820"/>
    </source>
</evidence>
<dbReference type="AlphaFoldDB" id="A0A4Y7PRU8"/>
<dbReference type="CDD" id="cd10210">
    <property type="entry name" value="ASKHA_NBD_Arp6"/>
    <property type="match status" value="1"/>
</dbReference>
<organism evidence="9 10">
    <name type="scientific">Rickenella mellea</name>
    <dbReference type="NCBI Taxonomy" id="50990"/>
    <lineage>
        <taxon>Eukaryota</taxon>
        <taxon>Fungi</taxon>
        <taxon>Dikarya</taxon>
        <taxon>Basidiomycota</taxon>
        <taxon>Agaricomycotina</taxon>
        <taxon>Agaricomycetes</taxon>
        <taxon>Hymenochaetales</taxon>
        <taxon>Rickenellaceae</taxon>
        <taxon>Rickenella</taxon>
    </lineage>
</organism>
<feature type="compositionally biased region" description="Basic and acidic residues" evidence="8">
    <location>
        <begin position="440"/>
        <end position="458"/>
    </location>
</feature>
<evidence type="ECO:0000256" key="2">
    <source>
        <dbReference type="ARBA" id="ARBA00005665"/>
    </source>
</evidence>
<dbReference type="InterPro" id="IPR004000">
    <property type="entry name" value="Actin"/>
</dbReference>